<keyword evidence="9" id="KW-1185">Reference proteome</keyword>
<feature type="domain" description="BHLH" evidence="7">
    <location>
        <begin position="80"/>
        <end position="131"/>
    </location>
</feature>
<evidence type="ECO:0000313" key="9">
    <source>
        <dbReference type="Proteomes" id="UP000613177"/>
    </source>
</evidence>
<dbReference type="OrthoDB" id="5778525at2759"/>
<reference evidence="8" key="1">
    <citation type="submission" date="2021-01" db="EMBL/GenBank/DDBJ databases">
        <title>Metabolic potential, ecology and presence of endohyphal bacteria is reflected in genomic diversity of Mucoromycotina.</title>
        <authorList>
            <person name="Muszewska A."/>
            <person name="Okrasinska A."/>
            <person name="Steczkiewicz K."/>
            <person name="Drgas O."/>
            <person name="Orlowska M."/>
            <person name="Perlinska-Lenart U."/>
            <person name="Aleksandrzak-Piekarczyk T."/>
            <person name="Szatraj K."/>
            <person name="Zielenkiewicz U."/>
            <person name="Pilsyk S."/>
            <person name="Malc E."/>
            <person name="Mieczkowski P."/>
            <person name="Kruszewska J.S."/>
            <person name="Biernat P."/>
            <person name="Pawlowska J."/>
        </authorList>
    </citation>
    <scope>NUCLEOTIDE SEQUENCE</scope>
    <source>
        <strain evidence="8">WA0000018081</strain>
    </source>
</reference>
<gene>
    <name evidence="8" type="ORF">INT48_007403</name>
</gene>
<accession>A0A8H7VTG2</accession>
<evidence type="ECO:0000256" key="3">
    <source>
        <dbReference type="ARBA" id="ARBA00023125"/>
    </source>
</evidence>
<evidence type="ECO:0000256" key="4">
    <source>
        <dbReference type="ARBA" id="ARBA00023163"/>
    </source>
</evidence>
<organism evidence="8 9">
    <name type="scientific">Thamnidium elegans</name>
    <dbReference type="NCBI Taxonomy" id="101142"/>
    <lineage>
        <taxon>Eukaryota</taxon>
        <taxon>Fungi</taxon>
        <taxon>Fungi incertae sedis</taxon>
        <taxon>Mucoromycota</taxon>
        <taxon>Mucoromycotina</taxon>
        <taxon>Mucoromycetes</taxon>
        <taxon>Mucorales</taxon>
        <taxon>Mucorineae</taxon>
        <taxon>Mucoraceae</taxon>
        <taxon>Thamnidium</taxon>
    </lineage>
</organism>
<keyword evidence="4" id="KW-0804">Transcription</keyword>
<dbReference type="InterPro" id="IPR036638">
    <property type="entry name" value="HLH_DNA-bd_sf"/>
</dbReference>
<feature type="region of interest" description="Disordered" evidence="6">
    <location>
        <begin position="143"/>
        <end position="167"/>
    </location>
</feature>
<dbReference type="PROSITE" id="PS50888">
    <property type="entry name" value="BHLH"/>
    <property type="match status" value="1"/>
</dbReference>
<comment type="subcellular location">
    <subcellularLocation>
        <location evidence="1">Nucleus</location>
    </subcellularLocation>
</comment>
<dbReference type="InterPro" id="IPR011598">
    <property type="entry name" value="bHLH_dom"/>
</dbReference>
<dbReference type="PANTHER" id="PTHR15741">
    <property type="entry name" value="BASIC HELIX-LOOP-HELIX ZIP TRANSCRIPTION FACTOR"/>
    <property type="match status" value="1"/>
</dbReference>
<dbReference type="GO" id="GO:0000978">
    <property type="term" value="F:RNA polymerase II cis-regulatory region sequence-specific DNA binding"/>
    <property type="evidence" value="ECO:0007669"/>
    <property type="project" value="TreeGrafter"/>
</dbReference>
<protein>
    <recommendedName>
        <fullName evidence="7">BHLH domain-containing protein</fullName>
    </recommendedName>
</protein>
<feature type="compositionally biased region" description="Basic and acidic residues" evidence="6">
    <location>
        <begin position="71"/>
        <end position="81"/>
    </location>
</feature>
<dbReference type="GO" id="GO:0000981">
    <property type="term" value="F:DNA-binding transcription factor activity, RNA polymerase II-specific"/>
    <property type="evidence" value="ECO:0007669"/>
    <property type="project" value="TreeGrafter"/>
</dbReference>
<evidence type="ECO:0000256" key="2">
    <source>
        <dbReference type="ARBA" id="ARBA00023015"/>
    </source>
</evidence>
<evidence type="ECO:0000256" key="1">
    <source>
        <dbReference type="ARBA" id="ARBA00004123"/>
    </source>
</evidence>
<feature type="region of interest" description="Disordered" evidence="6">
    <location>
        <begin position="15"/>
        <end position="93"/>
    </location>
</feature>
<dbReference type="AlphaFoldDB" id="A0A8H7VTG2"/>
<keyword evidence="2" id="KW-0805">Transcription regulation</keyword>
<keyword evidence="5" id="KW-0539">Nucleus</keyword>
<dbReference type="PANTHER" id="PTHR15741:SF27">
    <property type="entry name" value="TRANSCRIPTION FACTOR AP-4"/>
    <property type="match status" value="1"/>
</dbReference>
<evidence type="ECO:0000256" key="6">
    <source>
        <dbReference type="SAM" id="MobiDB-lite"/>
    </source>
</evidence>
<comment type="caution">
    <text evidence="8">The sequence shown here is derived from an EMBL/GenBank/DDBJ whole genome shotgun (WGS) entry which is preliminary data.</text>
</comment>
<dbReference type="EMBL" id="JAEPRE010000109">
    <property type="protein sequence ID" value="KAG2232490.1"/>
    <property type="molecule type" value="Genomic_DNA"/>
</dbReference>
<proteinExistence type="predicted"/>
<dbReference type="GO" id="GO:0005634">
    <property type="term" value="C:nucleus"/>
    <property type="evidence" value="ECO:0007669"/>
    <property type="project" value="UniProtKB-SubCell"/>
</dbReference>
<evidence type="ECO:0000313" key="8">
    <source>
        <dbReference type="EMBL" id="KAG2232490.1"/>
    </source>
</evidence>
<evidence type="ECO:0000256" key="5">
    <source>
        <dbReference type="ARBA" id="ARBA00023242"/>
    </source>
</evidence>
<sequence length="167" mass="19154">MFSKLEQDKLQAFLRDVENDEKTNYSSLESEPSSSKKRNDNNKKRNNNTPYKRKSTTPEDGPVRSGRARKPPHELLSDTQKKANHIASEQKRRANIRIGFDQLVDIVPALDSCHRSESLILQKSVDYIRDLIQDKNNLKQRARELQSTLGEVPDDDDSSEGEMENIS</sequence>
<dbReference type="Proteomes" id="UP000613177">
    <property type="component" value="Unassembled WGS sequence"/>
</dbReference>
<evidence type="ECO:0000259" key="7">
    <source>
        <dbReference type="PROSITE" id="PS50888"/>
    </source>
</evidence>
<dbReference type="SMART" id="SM00353">
    <property type="entry name" value="HLH"/>
    <property type="match status" value="1"/>
</dbReference>
<keyword evidence="3" id="KW-0238">DNA-binding</keyword>
<feature type="compositionally biased region" description="Acidic residues" evidence="6">
    <location>
        <begin position="152"/>
        <end position="167"/>
    </location>
</feature>
<dbReference type="InterPro" id="IPR052207">
    <property type="entry name" value="Max-like/E-box_TFs"/>
</dbReference>
<dbReference type="SUPFAM" id="SSF47459">
    <property type="entry name" value="HLH, helix-loop-helix DNA-binding domain"/>
    <property type="match status" value="1"/>
</dbReference>
<dbReference type="Pfam" id="PF00010">
    <property type="entry name" value="HLH"/>
    <property type="match status" value="1"/>
</dbReference>
<name>A0A8H7VTG2_9FUNG</name>
<dbReference type="Gene3D" id="4.10.280.10">
    <property type="entry name" value="Helix-loop-helix DNA-binding domain"/>
    <property type="match status" value="1"/>
</dbReference>
<dbReference type="GO" id="GO:0046983">
    <property type="term" value="F:protein dimerization activity"/>
    <property type="evidence" value="ECO:0007669"/>
    <property type="project" value="InterPro"/>
</dbReference>